<feature type="binding site" evidence="4">
    <location>
        <position position="226"/>
    </location>
    <ligand>
        <name>a divalent metal cation</name>
        <dbReference type="ChEBI" id="CHEBI:60240"/>
        <label>1</label>
    </ligand>
</feature>
<dbReference type="GO" id="GO:0046872">
    <property type="term" value="F:metal ion binding"/>
    <property type="evidence" value="ECO:0007669"/>
    <property type="project" value="UniProtKB-KW"/>
</dbReference>
<sequence length="265" mass="29814">MKLKQIITVMEQIAPVELKESFDNVGLMVGDKESDINKVLIALDCTLEVIDEAKNIGADLILTHHPLLFRKPSTITTDTLLGKKIIELIKNDINLYSAHTNWDSVENGLNDTIVRLLGFKSGELIEPSKSKNYENSGIGRIININEELSLELLINKIKSSLNIENLRYVGELHNKIKKIAIINGSGQDFFEKARDLGADCVITGDTTYHYVSDYKEMGMCIIDIGHFESEWQTLITVSEGLKNKLKLDDVDFVISKVSKDPYKFL</sequence>
<dbReference type="EMBL" id="FQZB01000003">
    <property type="protein sequence ID" value="SHI36924.1"/>
    <property type="molecule type" value="Genomic_DNA"/>
</dbReference>
<evidence type="ECO:0000256" key="1">
    <source>
        <dbReference type="ARBA" id="ARBA00006964"/>
    </source>
</evidence>
<organism evidence="5 6">
    <name type="scientific">Clostridium cavendishii DSM 21758</name>
    <dbReference type="NCBI Taxonomy" id="1121302"/>
    <lineage>
        <taxon>Bacteria</taxon>
        <taxon>Bacillati</taxon>
        <taxon>Bacillota</taxon>
        <taxon>Clostridia</taxon>
        <taxon>Eubacteriales</taxon>
        <taxon>Clostridiaceae</taxon>
        <taxon>Clostridium</taxon>
    </lineage>
</organism>
<dbReference type="PANTHER" id="PTHR13799">
    <property type="entry name" value="NGG1 INTERACTING FACTOR 3"/>
    <property type="match status" value="1"/>
</dbReference>
<evidence type="ECO:0000313" key="5">
    <source>
        <dbReference type="EMBL" id="SHI36924.1"/>
    </source>
</evidence>
<dbReference type="SUPFAM" id="SSF102705">
    <property type="entry name" value="NIF3 (NGG1p interacting factor 3)-like"/>
    <property type="match status" value="1"/>
</dbReference>
<dbReference type="FunFam" id="3.40.1390.30:FF:000001">
    <property type="entry name" value="GTP cyclohydrolase 1 type 2"/>
    <property type="match status" value="1"/>
</dbReference>
<dbReference type="InterPro" id="IPR002678">
    <property type="entry name" value="DUF34/NIF3"/>
</dbReference>
<dbReference type="Pfam" id="PF01784">
    <property type="entry name" value="DUF34_NIF3"/>
    <property type="match status" value="1"/>
</dbReference>
<dbReference type="PANTHER" id="PTHR13799:SF14">
    <property type="entry name" value="GTP CYCLOHYDROLASE 1 TYPE 2 HOMOLOG"/>
    <property type="match status" value="1"/>
</dbReference>
<name>A0A1M6AK84_9CLOT</name>
<evidence type="ECO:0000256" key="4">
    <source>
        <dbReference type="PIRSR" id="PIRSR602678-1"/>
    </source>
</evidence>
<dbReference type="STRING" id="1121302.SAMN02745163_00107"/>
<dbReference type="Gene3D" id="3.40.1390.30">
    <property type="entry name" value="NIF3 (NGG1p interacting factor 3)-like"/>
    <property type="match status" value="2"/>
</dbReference>
<dbReference type="AlphaFoldDB" id="A0A1M6AK84"/>
<accession>A0A1M6AK84</accession>
<dbReference type="NCBIfam" id="TIGR00486">
    <property type="entry name" value="YbgI_SA1388"/>
    <property type="match status" value="1"/>
</dbReference>
<dbReference type="Proteomes" id="UP000184310">
    <property type="component" value="Unassembled WGS sequence"/>
</dbReference>
<keyword evidence="6" id="KW-1185">Reference proteome</keyword>
<protein>
    <recommendedName>
        <fullName evidence="2">GTP cyclohydrolase 1 type 2 homolog</fullName>
    </recommendedName>
</protein>
<dbReference type="OrthoDB" id="9792792at2"/>
<feature type="binding site" evidence="4">
    <location>
        <position position="103"/>
    </location>
    <ligand>
        <name>a divalent metal cation</name>
        <dbReference type="ChEBI" id="CHEBI:60240"/>
        <label>1</label>
    </ligand>
</feature>
<evidence type="ECO:0000256" key="2">
    <source>
        <dbReference type="ARBA" id="ARBA00022112"/>
    </source>
</evidence>
<feature type="binding site" evidence="4">
    <location>
        <position position="65"/>
    </location>
    <ligand>
        <name>a divalent metal cation</name>
        <dbReference type="ChEBI" id="CHEBI:60240"/>
        <label>1</label>
    </ligand>
</feature>
<evidence type="ECO:0000313" key="6">
    <source>
        <dbReference type="Proteomes" id="UP000184310"/>
    </source>
</evidence>
<dbReference type="GO" id="GO:0005737">
    <property type="term" value="C:cytoplasm"/>
    <property type="evidence" value="ECO:0007669"/>
    <property type="project" value="TreeGrafter"/>
</dbReference>
<feature type="binding site" evidence="4">
    <location>
        <position position="230"/>
    </location>
    <ligand>
        <name>a divalent metal cation</name>
        <dbReference type="ChEBI" id="CHEBI:60240"/>
        <label>1</label>
    </ligand>
</feature>
<dbReference type="InterPro" id="IPR036069">
    <property type="entry name" value="DUF34/NIF3_sf"/>
</dbReference>
<proteinExistence type="inferred from homology"/>
<comment type="similarity">
    <text evidence="1">Belongs to the GTP cyclohydrolase I type 2/NIF3 family.</text>
</comment>
<evidence type="ECO:0000256" key="3">
    <source>
        <dbReference type="ARBA" id="ARBA00022723"/>
    </source>
</evidence>
<reference evidence="5 6" key="1">
    <citation type="submission" date="2016-11" db="EMBL/GenBank/DDBJ databases">
        <authorList>
            <person name="Jaros S."/>
            <person name="Januszkiewicz K."/>
            <person name="Wedrychowicz H."/>
        </authorList>
    </citation>
    <scope>NUCLEOTIDE SEQUENCE [LARGE SCALE GENOMIC DNA]</scope>
    <source>
        <strain evidence="5 6">DSM 21758</strain>
    </source>
</reference>
<gene>
    <name evidence="5" type="ORF">SAMN02745163_00107</name>
</gene>
<dbReference type="RefSeq" id="WP_072984212.1">
    <property type="nucleotide sequence ID" value="NZ_FQZB01000003.1"/>
</dbReference>
<feature type="binding site" evidence="4">
    <location>
        <position position="64"/>
    </location>
    <ligand>
        <name>a divalent metal cation</name>
        <dbReference type="ChEBI" id="CHEBI:60240"/>
        <label>2</label>
    </ligand>
</feature>
<keyword evidence="3 4" id="KW-0479">Metal-binding</keyword>